<dbReference type="KEGG" id="soe:110796592"/>
<organism evidence="11 12">
    <name type="scientific">Spinacia oleracea</name>
    <name type="common">Spinach</name>
    <dbReference type="NCBI Taxonomy" id="3562"/>
    <lineage>
        <taxon>Eukaryota</taxon>
        <taxon>Viridiplantae</taxon>
        <taxon>Streptophyta</taxon>
        <taxon>Embryophyta</taxon>
        <taxon>Tracheophyta</taxon>
        <taxon>Spermatophyta</taxon>
        <taxon>Magnoliopsida</taxon>
        <taxon>eudicotyledons</taxon>
        <taxon>Gunneridae</taxon>
        <taxon>Pentapetalae</taxon>
        <taxon>Caryophyllales</taxon>
        <taxon>Chenopodiaceae</taxon>
        <taxon>Chenopodioideae</taxon>
        <taxon>Anserineae</taxon>
        <taxon>Spinacia</taxon>
    </lineage>
</organism>
<dbReference type="PANTHER" id="PTHR32285">
    <property type="entry name" value="PROTEIN TRICHOME BIREFRINGENCE-LIKE 9-RELATED"/>
    <property type="match status" value="1"/>
</dbReference>
<feature type="region of interest" description="Disordered" evidence="7">
    <location>
        <begin position="143"/>
        <end position="259"/>
    </location>
</feature>
<dbReference type="PANTHER" id="PTHR32285:SF22">
    <property type="entry name" value="PROTEIN TRICHOME BIREFRINGENCE"/>
    <property type="match status" value="1"/>
</dbReference>
<feature type="domain" description="Trichome birefringence-like C-terminal" evidence="9">
    <location>
        <begin position="321"/>
        <end position="606"/>
    </location>
</feature>
<evidence type="ECO:0000313" key="12">
    <source>
        <dbReference type="RefSeq" id="XP_021857342.1"/>
    </source>
</evidence>
<dbReference type="InterPro" id="IPR029962">
    <property type="entry name" value="TBL"/>
</dbReference>
<evidence type="ECO:0000259" key="10">
    <source>
        <dbReference type="Pfam" id="PF14416"/>
    </source>
</evidence>
<sequence>MAESTTKYQLVPNANNNNITTDFKSFFSLFKTRKTSAFVYGVIFVFIAFTIFLAFSPSSTSTSSSTWFINFFTLNNTSPPDYTDESFRSDFPSNFSAQSNPSRSHNITQIQTPISNLTTTQLPPDKNPIFNPEISTILPQISPEIPPILPTQVKPLNPTNNTKYQDKQSDQSSLIPPKPSPVPEKQGDQSSTIVSPPPTPPVLSPVTSNPTVEVNSTKKEGSVGEVKDFGSASLSQKQDSKSNNNNNGTDTGSRQGSEKKSMVGSLLGCDLYDGGWVRDESYPLYKPGSCKLIDEQFNCFLNGRPDNDYQKLKWKPKGCTLPRLDGRKMLKLLRGKRLVFVGDSLNRNMWESLVCILKNSVKNPKNVYEASGRHYFRNEASYSFVFKDYNATVEFFVAPFLVQEWEVKDKNGATKETLRLDLVANDSEHFKNADIVIFNTGHWWTHEKTSKGEDYYQEGSNVYKQLDVMEAFRKAITTWGKWVDTHINPQRTHVFFRGYSSTHFRGGQWNSGGQCDSETEPIRNDTFLEKYPWKMKVLETVMMGMKTPVSYLNITKLTDYRKDGHPSVYRKLRLSTEEKKTPLKFQDCSHWCLPGVPDSWNELIYAEMLRKKYQEQQQKNRT</sequence>
<evidence type="ECO:0000259" key="9">
    <source>
        <dbReference type="Pfam" id="PF13839"/>
    </source>
</evidence>
<evidence type="ECO:0000256" key="1">
    <source>
        <dbReference type="ARBA" id="ARBA00004167"/>
    </source>
</evidence>
<proteinExistence type="inferred from homology"/>
<evidence type="ECO:0000256" key="4">
    <source>
        <dbReference type="ARBA" id="ARBA00022968"/>
    </source>
</evidence>
<keyword evidence="5 8" id="KW-1133">Transmembrane helix</keyword>
<dbReference type="GO" id="GO:0005794">
    <property type="term" value="C:Golgi apparatus"/>
    <property type="evidence" value="ECO:0000318"/>
    <property type="project" value="GO_Central"/>
</dbReference>
<dbReference type="AlphaFoldDB" id="A0A9R0IYC0"/>
<feature type="domain" description="Trichome birefringence-like N-terminal" evidence="10">
    <location>
        <begin position="268"/>
        <end position="319"/>
    </location>
</feature>
<dbReference type="GO" id="GO:0016020">
    <property type="term" value="C:membrane"/>
    <property type="evidence" value="ECO:0007669"/>
    <property type="project" value="UniProtKB-SubCell"/>
</dbReference>
<dbReference type="GeneID" id="110796592"/>
<feature type="compositionally biased region" description="Low complexity" evidence="7">
    <location>
        <begin position="235"/>
        <end position="253"/>
    </location>
</feature>
<feature type="compositionally biased region" description="Basic and acidic residues" evidence="7">
    <location>
        <begin position="216"/>
        <end position="228"/>
    </location>
</feature>
<reference evidence="11" key="1">
    <citation type="journal article" date="2021" name="Nat. Commun.">
        <title>Genomic analyses provide insights into spinach domestication and the genetic basis of agronomic traits.</title>
        <authorList>
            <person name="Cai X."/>
            <person name="Sun X."/>
            <person name="Xu C."/>
            <person name="Sun H."/>
            <person name="Wang X."/>
            <person name="Ge C."/>
            <person name="Zhang Z."/>
            <person name="Wang Q."/>
            <person name="Fei Z."/>
            <person name="Jiao C."/>
            <person name="Wang Q."/>
        </authorList>
    </citation>
    <scope>NUCLEOTIDE SEQUENCE [LARGE SCALE GENOMIC DNA]</scope>
    <source>
        <strain evidence="11">cv. Varoflay</strain>
    </source>
</reference>
<dbReference type="InterPro" id="IPR026057">
    <property type="entry name" value="TBL_C"/>
</dbReference>
<evidence type="ECO:0000256" key="2">
    <source>
        <dbReference type="ARBA" id="ARBA00007727"/>
    </source>
</evidence>
<dbReference type="Proteomes" id="UP000813463">
    <property type="component" value="Chromosome 3"/>
</dbReference>
<keyword evidence="11" id="KW-1185">Reference proteome</keyword>
<dbReference type="OrthoDB" id="630188at2759"/>
<comment type="similarity">
    <text evidence="2">Belongs to the PC-esterase family. TBL subfamily.</text>
</comment>
<keyword evidence="6 8" id="KW-0472">Membrane</keyword>
<evidence type="ECO:0000256" key="8">
    <source>
        <dbReference type="SAM" id="Phobius"/>
    </source>
</evidence>
<evidence type="ECO:0000256" key="3">
    <source>
        <dbReference type="ARBA" id="ARBA00022692"/>
    </source>
</evidence>
<feature type="transmembrane region" description="Helical" evidence="8">
    <location>
        <begin position="37"/>
        <end position="55"/>
    </location>
</feature>
<dbReference type="Pfam" id="PF14416">
    <property type="entry name" value="PMR5N"/>
    <property type="match status" value="1"/>
</dbReference>
<keyword evidence="4" id="KW-0735">Signal-anchor</keyword>
<evidence type="ECO:0000313" key="11">
    <source>
        <dbReference type="Proteomes" id="UP000813463"/>
    </source>
</evidence>
<dbReference type="Pfam" id="PF13839">
    <property type="entry name" value="PC-Esterase"/>
    <property type="match status" value="1"/>
</dbReference>
<evidence type="ECO:0000256" key="6">
    <source>
        <dbReference type="ARBA" id="ARBA00023136"/>
    </source>
</evidence>
<dbReference type="InterPro" id="IPR025846">
    <property type="entry name" value="TBL_N"/>
</dbReference>
<evidence type="ECO:0000256" key="5">
    <source>
        <dbReference type="ARBA" id="ARBA00022989"/>
    </source>
</evidence>
<accession>A0A9R0IYC0</accession>
<name>A0A9R0IYC0_SPIOL</name>
<dbReference type="GO" id="GO:0016413">
    <property type="term" value="F:O-acetyltransferase activity"/>
    <property type="evidence" value="ECO:0000318"/>
    <property type="project" value="GO_Central"/>
</dbReference>
<protein>
    <submittedName>
        <fullName evidence="12">Protein trichome birefringence-like 1</fullName>
    </submittedName>
</protein>
<dbReference type="RefSeq" id="XP_021857342.1">
    <property type="nucleotide sequence ID" value="XM_022001650.2"/>
</dbReference>
<comment type="subcellular location">
    <subcellularLocation>
        <location evidence="1">Membrane</location>
        <topology evidence="1">Single-pass membrane protein</topology>
    </subcellularLocation>
</comment>
<evidence type="ECO:0000256" key="7">
    <source>
        <dbReference type="SAM" id="MobiDB-lite"/>
    </source>
</evidence>
<reference evidence="12" key="2">
    <citation type="submission" date="2025-08" db="UniProtKB">
        <authorList>
            <consortium name="RefSeq"/>
        </authorList>
    </citation>
    <scope>IDENTIFICATION</scope>
    <source>
        <tissue evidence="12">Leaf</tissue>
    </source>
</reference>
<gene>
    <name evidence="12" type="primary">LOC110796592</name>
</gene>
<keyword evidence="3 8" id="KW-0812">Transmembrane</keyword>